<reference evidence="3 4" key="1">
    <citation type="submission" date="2019-12" db="EMBL/GenBank/DDBJ databases">
        <title>Roseobacter cerasinus sp. nov., isolated from seawater around aquaculture.</title>
        <authorList>
            <person name="Muramatsu S."/>
            <person name="Takabe Y."/>
            <person name="Mori K."/>
            <person name="Takaichi S."/>
            <person name="Hanada S."/>
        </authorList>
    </citation>
    <scope>NUCLEOTIDE SEQUENCE [LARGE SCALE GENOMIC DNA]</scope>
    <source>
        <strain evidence="3 4">AI77</strain>
    </source>
</reference>
<feature type="region of interest" description="Disordered" evidence="1">
    <location>
        <begin position="69"/>
        <end position="92"/>
    </location>
</feature>
<keyword evidence="2" id="KW-0812">Transmembrane</keyword>
<evidence type="ECO:0000313" key="3">
    <source>
        <dbReference type="EMBL" id="GFE51514.1"/>
    </source>
</evidence>
<keyword evidence="4" id="KW-1185">Reference proteome</keyword>
<protein>
    <recommendedName>
        <fullName evidence="5">Pilus assembly protein</fullName>
    </recommendedName>
</protein>
<organism evidence="3 4">
    <name type="scientific">Roseobacter cerasinus</name>
    <dbReference type="NCBI Taxonomy" id="2602289"/>
    <lineage>
        <taxon>Bacteria</taxon>
        <taxon>Pseudomonadati</taxon>
        <taxon>Pseudomonadota</taxon>
        <taxon>Alphaproteobacteria</taxon>
        <taxon>Rhodobacterales</taxon>
        <taxon>Roseobacteraceae</taxon>
        <taxon>Roseobacter</taxon>
    </lineage>
</organism>
<accession>A0A640VV88</accession>
<evidence type="ECO:0000256" key="2">
    <source>
        <dbReference type="SAM" id="Phobius"/>
    </source>
</evidence>
<evidence type="ECO:0000256" key="1">
    <source>
        <dbReference type="SAM" id="MobiDB-lite"/>
    </source>
</evidence>
<name>A0A640VV88_9RHOB</name>
<feature type="transmembrane region" description="Helical" evidence="2">
    <location>
        <begin position="21"/>
        <end position="43"/>
    </location>
</feature>
<keyword evidence="2" id="KW-1133">Transmembrane helix</keyword>
<keyword evidence="2" id="KW-0472">Membrane</keyword>
<evidence type="ECO:0008006" key="5">
    <source>
        <dbReference type="Google" id="ProtNLM"/>
    </source>
</evidence>
<comment type="caution">
    <text evidence="3">The sequence shown here is derived from an EMBL/GenBank/DDBJ whole genome shotgun (WGS) entry which is preliminary data.</text>
</comment>
<sequence>MILLEGYIMMKFIKNFRKDEDGAVTVDWVVLTAAVVGLAVAAYSSIQDGATALTDATSSHLGGIQVGNVGGSGGGTGTGTATGTGTGTGSGG</sequence>
<proteinExistence type="predicted"/>
<dbReference type="AlphaFoldDB" id="A0A640VV88"/>
<dbReference type="Proteomes" id="UP000436522">
    <property type="component" value="Unassembled WGS sequence"/>
</dbReference>
<dbReference type="EMBL" id="BLIV01000006">
    <property type="protein sequence ID" value="GFE51514.1"/>
    <property type="molecule type" value="Genomic_DNA"/>
</dbReference>
<evidence type="ECO:0000313" key="4">
    <source>
        <dbReference type="Proteomes" id="UP000436522"/>
    </source>
</evidence>
<gene>
    <name evidence="3" type="ORF">So717_32670</name>
</gene>